<reference evidence="1 2" key="1">
    <citation type="submission" date="2019-02" db="EMBL/GenBank/DDBJ databases">
        <title>Deep-cultivation of Planctomycetes and their phenomic and genomic characterization uncovers novel biology.</title>
        <authorList>
            <person name="Wiegand S."/>
            <person name="Jogler M."/>
            <person name="Boedeker C."/>
            <person name="Pinto D."/>
            <person name="Vollmers J."/>
            <person name="Rivas-Marin E."/>
            <person name="Kohn T."/>
            <person name="Peeters S.H."/>
            <person name="Heuer A."/>
            <person name="Rast P."/>
            <person name="Oberbeckmann S."/>
            <person name="Bunk B."/>
            <person name="Jeske O."/>
            <person name="Meyerdierks A."/>
            <person name="Storesund J.E."/>
            <person name="Kallscheuer N."/>
            <person name="Luecker S."/>
            <person name="Lage O.M."/>
            <person name="Pohl T."/>
            <person name="Merkel B.J."/>
            <person name="Hornburger P."/>
            <person name="Mueller R.-W."/>
            <person name="Bruemmer F."/>
            <person name="Labrenz M."/>
            <person name="Spormann A.M."/>
            <person name="Op Den Camp H."/>
            <person name="Overmann J."/>
            <person name="Amann R."/>
            <person name="Jetten M.S.M."/>
            <person name="Mascher T."/>
            <person name="Medema M.H."/>
            <person name="Devos D.P."/>
            <person name="Kaster A.-K."/>
            <person name="Ovreas L."/>
            <person name="Rohde M."/>
            <person name="Galperin M.Y."/>
            <person name="Jogler C."/>
        </authorList>
    </citation>
    <scope>NUCLEOTIDE SEQUENCE [LARGE SCALE GENOMIC DNA]</scope>
    <source>
        <strain evidence="1 2">Mal64</strain>
    </source>
</reference>
<evidence type="ECO:0000313" key="2">
    <source>
        <dbReference type="Proteomes" id="UP000315440"/>
    </source>
</evidence>
<gene>
    <name evidence="1" type="ORF">Mal64_21280</name>
</gene>
<accession>A0A5C5ZPD4</accession>
<sequence>MVAARKVKCLVVTLPVADGSAEVVAHAGASGQVETATRVRPSDLLPWADPYIRGLVSKLQDEVREEHAAEAKAARAQRRFDLAAGSSQQTATQKKELMLTGANDAYGWGI</sequence>
<organism evidence="1 2">
    <name type="scientific">Pseudobythopirellula maris</name>
    <dbReference type="NCBI Taxonomy" id="2527991"/>
    <lineage>
        <taxon>Bacteria</taxon>
        <taxon>Pseudomonadati</taxon>
        <taxon>Planctomycetota</taxon>
        <taxon>Planctomycetia</taxon>
        <taxon>Pirellulales</taxon>
        <taxon>Lacipirellulaceae</taxon>
        <taxon>Pseudobythopirellula</taxon>
    </lineage>
</organism>
<dbReference type="AlphaFoldDB" id="A0A5C5ZPD4"/>
<comment type="caution">
    <text evidence="1">The sequence shown here is derived from an EMBL/GenBank/DDBJ whole genome shotgun (WGS) entry which is preliminary data.</text>
</comment>
<protein>
    <submittedName>
        <fullName evidence="1">Uncharacterized protein</fullName>
    </submittedName>
</protein>
<dbReference type="RefSeq" id="WP_146399868.1">
    <property type="nucleotide sequence ID" value="NZ_SJPQ01000002.1"/>
</dbReference>
<dbReference type="Proteomes" id="UP000315440">
    <property type="component" value="Unassembled WGS sequence"/>
</dbReference>
<proteinExistence type="predicted"/>
<keyword evidence="2" id="KW-1185">Reference proteome</keyword>
<dbReference type="OrthoDB" id="281424at2"/>
<name>A0A5C5ZPD4_9BACT</name>
<dbReference type="EMBL" id="SJPQ01000002">
    <property type="protein sequence ID" value="TWT88641.1"/>
    <property type="molecule type" value="Genomic_DNA"/>
</dbReference>
<evidence type="ECO:0000313" key="1">
    <source>
        <dbReference type="EMBL" id="TWT88641.1"/>
    </source>
</evidence>